<dbReference type="PANTHER" id="PTHR21015">
    <property type="entry name" value="UDP-N-ACETYLGLUCOSAMINE--N-ACETYLMURAMYL-(PENTAPEPTIDE) PYROPHOSPHORYL-UNDECAPRENOL N-ACETYLGLUCOSAMINE TRANSFERASE 1"/>
    <property type="match status" value="1"/>
</dbReference>
<organism evidence="2 3">
    <name type="scientific">Microlunatus spumicola</name>
    <dbReference type="NCBI Taxonomy" id="81499"/>
    <lineage>
        <taxon>Bacteria</taxon>
        <taxon>Bacillati</taxon>
        <taxon>Actinomycetota</taxon>
        <taxon>Actinomycetes</taxon>
        <taxon>Propionibacteriales</taxon>
        <taxon>Propionibacteriaceae</taxon>
        <taxon>Microlunatus</taxon>
    </lineage>
</organism>
<sequence>MSALSVPLRRFADTHEPMPLTGSASSPASMLDEIPRGAKVLWVTSTGGHLAELNLIAERIQPSAGSRWVTFETAQSIDALQDRPHLFVDYVSPRDVRAAVRAARKVLPLLRRERFDACVSTGAGVAATILPLAAWTGIPTYYVESLARPHGPSTTGRILAHVPRVRTATQYASWADSRWSYAGSILQDWSVEQGPVKEGPLKILVTLGTIAPYRFDRAVDAVLSMLGPQDEVVWQLGSTTRTDLPGEVHDQVSVERLTALSSAADVVVAHSGVGSVLQQFSLGKSPVLAVRRSAHQEHVDDHQTGLAETLSAHGLAGVLDLDRPSRQLLLEAASRTVVPPPSFCSDLELEPGATADRS</sequence>
<accession>A0ABP6X4X1</accession>
<dbReference type="Gene3D" id="3.40.50.2000">
    <property type="entry name" value="Glycogen Phosphorylase B"/>
    <property type="match status" value="2"/>
</dbReference>
<dbReference type="EMBL" id="BAAAYR010000001">
    <property type="protein sequence ID" value="GAA3561043.1"/>
    <property type="molecule type" value="Genomic_DNA"/>
</dbReference>
<name>A0ABP6X4X1_9ACTN</name>
<evidence type="ECO:0000313" key="2">
    <source>
        <dbReference type="EMBL" id="GAA3561043.1"/>
    </source>
</evidence>
<comment type="caution">
    <text evidence="2">The sequence shown here is derived from an EMBL/GenBank/DDBJ whole genome shotgun (WGS) entry which is preliminary data.</text>
</comment>
<evidence type="ECO:0000313" key="3">
    <source>
        <dbReference type="Proteomes" id="UP001500767"/>
    </source>
</evidence>
<dbReference type="PANTHER" id="PTHR21015:SF22">
    <property type="entry name" value="GLYCOSYLTRANSFERASE"/>
    <property type="match status" value="1"/>
</dbReference>
<dbReference type="SUPFAM" id="SSF53756">
    <property type="entry name" value="UDP-Glycosyltransferase/glycogen phosphorylase"/>
    <property type="match status" value="1"/>
</dbReference>
<keyword evidence="3" id="KW-1185">Reference proteome</keyword>
<evidence type="ECO:0000259" key="1">
    <source>
        <dbReference type="Pfam" id="PF04101"/>
    </source>
</evidence>
<reference evidence="3" key="1">
    <citation type="journal article" date="2019" name="Int. J. Syst. Evol. Microbiol.">
        <title>The Global Catalogue of Microorganisms (GCM) 10K type strain sequencing project: providing services to taxonomists for standard genome sequencing and annotation.</title>
        <authorList>
            <consortium name="The Broad Institute Genomics Platform"/>
            <consortium name="The Broad Institute Genome Sequencing Center for Infectious Disease"/>
            <person name="Wu L."/>
            <person name="Ma J."/>
        </authorList>
    </citation>
    <scope>NUCLEOTIDE SEQUENCE [LARGE SCALE GENOMIC DNA]</scope>
    <source>
        <strain evidence="3">JCM 16540</strain>
    </source>
</reference>
<dbReference type="InterPro" id="IPR007235">
    <property type="entry name" value="Glyco_trans_28_C"/>
</dbReference>
<feature type="domain" description="Glycosyl transferase family 28 C-terminal" evidence="1">
    <location>
        <begin position="203"/>
        <end position="312"/>
    </location>
</feature>
<proteinExistence type="predicted"/>
<gene>
    <name evidence="2" type="ORF">GCM10022197_15710</name>
</gene>
<dbReference type="Proteomes" id="UP001500767">
    <property type="component" value="Unassembled WGS sequence"/>
</dbReference>
<protein>
    <submittedName>
        <fullName evidence="2">Glycosyltransferase</fullName>
    </submittedName>
</protein>
<dbReference type="Pfam" id="PF04101">
    <property type="entry name" value="Glyco_tran_28_C"/>
    <property type="match status" value="1"/>
</dbReference>